<dbReference type="PROSITE" id="PS51257">
    <property type="entry name" value="PROKAR_LIPOPROTEIN"/>
    <property type="match status" value="1"/>
</dbReference>
<name>A0ABD5P4R0_9EURY</name>
<proteinExistence type="predicted"/>
<comment type="caution">
    <text evidence="1">The sequence shown here is derived from an EMBL/GenBank/DDBJ whole genome shotgun (WGS) entry which is preliminary data.</text>
</comment>
<organism evidence="1 2">
    <name type="scientific">Natribaculum luteum</name>
    <dbReference type="NCBI Taxonomy" id="1586232"/>
    <lineage>
        <taxon>Archaea</taxon>
        <taxon>Methanobacteriati</taxon>
        <taxon>Methanobacteriota</taxon>
        <taxon>Stenosarchaea group</taxon>
        <taxon>Halobacteria</taxon>
        <taxon>Halobacteriales</taxon>
        <taxon>Natrialbaceae</taxon>
        <taxon>Natribaculum</taxon>
    </lineage>
</organism>
<evidence type="ECO:0000313" key="2">
    <source>
        <dbReference type="Proteomes" id="UP001595821"/>
    </source>
</evidence>
<accession>A0ABD5P4R0</accession>
<dbReference type="InterPro" id="IPR006311">
    <property type="entry name" value="TAT_signal"/>
</dbReference>
<dbReference type="Gene3D" id="3.30.70.2050">
    <property type="match status" value="1"/>
</dbReference>
<dbReference type="Pfam" id="PF05573">
    <property type="entry name" value="NosL"/>
    <property type="match status" value="1"/>
</dbReference>
<dbReference type="EMBL" id="JBHSDJ010000130">
    <property type="protein sequence ID" value="MFC4249024.1"/>
    <property type="molecule type" value="Genomic_DNA"/>
</dbReference>
<reference evidence="1 2" key="1">
    <citation type="journal article" date="2014" name="Int. J. Syst. Evol. Microbiol.">
        <title>Complete genome sequence of Corynebacterium casei LMG S-19264T (=DSM 44701T), isolated from a smear-ripened cheese.</title>
        <authorList>
            <consortium name="US DOE Joint Genome Institute (JGI-PGF)"/>
            <person name="Walter F."/>
            <person name="Albersmeier A."/>
            <person name="Kalinowski J."/>
            <person name="Ruckert C."/>
        </authorList>
    </citation>
    <scope>NUCLEOTIDE SEQUENCE [LARGE SCALE GENOMIC DNA]</scope>
    <source>
        <strain evidence="1 2">IBRC-M 10912</strain>
    </source>
</reference>
<evidence type="ECO:0000313" key="1">
    <source>
        <dbReference type="EMBL" id="MFC4249024.1"/>
    </source>
</evidence>
<dbReference type="InterPro" id="IPR008719">
    <property type="entry name" value="N2O_reductase_NosL"/>
</dbReference>
<dbReference type="PANTHER" id="PTHR41247">
    <property type="entry name" value="HTH-TYPE TRANSCRIPTIONAL REPRESSOR YCNK"/>
    <property type="match status" value="1"/>
</dbReference>
<sequence>MTRERARAGTGPTRRDVLVATGVAGVAALAGCLGGDDAPEPVSLDDEQVCDECGMVIEHHPGPVGQAFYDEDLPEGRDGPAWFCSGTCTYTWVFGQEDRGHEPTIIYATDYSIVDWELSGEDGVTFISAHLEAENQVDVTDITMVVGSDVHGAMGEELIGFSDRDDAESFANEHGGELVTHDQVTRELIDSLGGM</sequence>
<dbReference type="InterPro" id="IPR019546">
    <property type="entry name" value="TAT_signal_bac_arc"/>
</dbReference>
<dbReference type="PANTHER" id="PTHR41247:SF1">
    <property type="entry name" value="HTH-TYPE TRANSCRIPTIONAL REPRESSOR YCNK"/>
    <property type="match status" value="1"/>
</dbReference>
<dbReference type="SUPFAM" id="SSF160387">
    <property type="entry name" value="NosL/MerB-like"/>
    <property type="match status" value="1"/>
</dbReference>
<dbReference type="RefSeq" id="WP_246970155.1">
    <property type="nucleotide sequence ID" value="NZ_CP095397.1"/>
</dbReference>
<dbReference type="PROSITE" id="PS51318">
    <property type="entry name" value="TAT"/>
    <property type="match status" value="1"/>
</dbReference>
<dbReference type="AlphaFoldDB" id="A0ABD5P4R0"/>
<gene>
    <name evidence="1" type="ORF">ACFOZ7_19185</name>
</gene>
<dbReference type="Proteomes" id="UP001595821">
    <property type="component" value="Unassembled WGS sequence"/>
</dbReference>
<dbReference type="GeneID" id="71855567"/>
<protein>
    <submittedName>
        <fullName evidence="1">Nitrous oxide reductase accessory protein NosL</fullName>
    </submittedName>
</protein>
<dbReference type="NCBIfam" id="TIGR01409">
    <property type="entry name" value="TAT_signal_seq"/>
    <property type="match status" value="1"/>
</dbReference>